<dbReference type="EMBL" id="CP132938">
    <property type="protein sequence ID" value="XCB23747.1"/>
    <property type="molecule type" value="Genomic_DNA"/>
</dbReference>
<proteinExistence type="predicted"/>
<dbReference type="InterPro" id="IPR050955">
    <property type="entry name" value="Plant_Biomass_Hydrol_Est"/>
</dbReference>
<gene>
    <name evidence="3" type="ORF">RBB81_07435</name>
</gene>
<dbReference type="GO" id="GO:0016787">
    <property type="term" value="F:hydrolase activity"/>
    <property type="evidence" value="ECO:0007669"/>
    <property type="project" value="UniProtKB-KW"/>
</dbReference>
<dbReference type="KEGG" id="tgi:RBB81_07435"/>
<evidence type="ECO:0000313" key="3">
    <source>
        <dbReference type="EMBL" id="XCB23747.1"/>
    </source>
</evidence>
<dbReference type="InterPro" id="IPR029058">
    <property type="entry name" value="AB_hydrolase_fold"/>
</dbReference>
<accession>A0AAU7Z4I2</accession>
<reference evidence="3" key="2">
    <citation type="journal article" date="2024" name="Environ. Microbiol.">
        <title>Genome analysis and description of Tunturibacter gen. nov. expands the diversity of Terriglobia in tundra soils.</title>
        <authorList>
            <person name="Messyasz A."/>
            <person name="Mannisto M.K."/>
            <person name="Kerkhof L.J."/>
            <person name="Haggblom M.M."/>
        </authorList>
    </citation>
    <scope>NUCLEOTIDE SEQUENCE</scope>
    <source>
        <strain evidence="3">M8UP39</strain>
    </source>
</reference>
<dbReference type="SUPFAM" id="SSF53474">
    <property type="entry name" value="alpha/beta-Hydrolases"/>
    <property type="match status" value="1"/>
</dbReference>
<keyword evidence="2" id="KW-0378">Hydrolase</keyword>
<dbReference type="Gene3D" id="3.40.50.1820">
    <property type="entry name" value="alpha/beta hydrolase"/>
    <property type="match status" value="1"/>
</dbReference>
<keyword evidence="1" id="KW-0732">Signal</keyword>
<dbReference type="RefSeq" id="WP_353073246.1">
    <property type="nucleotide sequence ID" value="NZ_CP132938.1"/>
</dbReference>
<dbReference type="AlphaFoldDB" id="A0AAU7Z4I2"/>
<evidence type="ECO:0000256" key="1">
    <source>
        <dbReference type="ARBA" id="ARBA00022729"/>
    </source>
</evidence>
<protein>
    <submittedName>
        <fullName evidence="3">PHB depolymerase family esterase</fullName>
    </submittedName>
</protein>
<name>A0AAU7Z4I2_9BACT</name>
<sequence length="336" mass="37160">MRIVTSLSGMGPNAFFGQPAKMDGIISRRIIRVLIRLTLLFLAELAMAGEMRALAAQPAIFPFTHNGYSRPYLVYKPEHLPPHPAVVFMLGGTGSSARQNSEEFGWQTEADLNNFLVVFPELLPRQPDQPFAKQTNTTFWDMQGSRTHLPPAGMLPVDDDGYLMAVLRDVLHSNSADPKRIYFAGFSSGSGMVQLLAARHSKSITAIVAVATPLMEPPVKLAHSMPVLYIHGDNDEQFSGFEVNSPNFATTPHGNWVTWGYLNGCQVQRAEKTAWGVQLSWQGCRDHVSVIADFIAGFGHEWLGSKSSTLNQATRPTEPLDFTQMAWQFFANAHSK</sequence>
<organism evidence="3">
    <name type="scientific">Tunturiibacter gelidiferens</name>
    <dbReference type="NCBI Taxonomy" id="3069689"/>
    <lineage>
        <taxon>Bacteria</taxon>
        <taxon>Pseudomonadati</taxon>
        <taxon>Acidobacteriota</taxon>
        <taxon>Terriglobia</taxon>
        <taxon>Terriglobales</taxon>
        <taxon>Acidobacteriaceae</taxon>
        <taxon>Tunturiibacter</taxon>
    </lineage>
</organism>
<dbReference type="PANTHER" id="PTHR43037">
    <property type="entry name" value="UNNAMED PRODUCT-RELATED"/>
    <property type="match status" value="1"/>
</dbReference>
<reference evidence="3" key="1">
    <citation type="submission" date="2023-08" db="EMBL/GenBank/DDBJ databases">
        <authorList>
            <person name="Messyasz A."/>
            <person name="Mannisto M.K."/>
            <person name="Kerkhof L.J."/>
            <person name="Haggblom M."/>
        </authorList>
    </citation>
    <scope>NUCLEOTIDE SEQUENCE</scope>
    <source>
        <strain evidence="3">M8UP39</strain>
    </source>
</reference>
<evidence type="ECO:0000256" key="2">
    <source>
        <dbReference type="ARBA" id="ARBA00022801"/>
    </source>
</evidence>
<dbReference type="PANTHER" id="PTHR43037:SF5">
    <property type="entry name" value="FERULOYL ESTERASE"/>
    <property type="match status" value="1"/>
</dbReference>